<reference evidence="1 2" key="1">
    <citation type="submission" date="2024-04" db="EMBL/GenBank/DDBJ databases">
        <title>genome sequences of Mucor flavus KT1a and Helicostylum pulchrum KT1b strains isolated from the surface of a dry-aged beef.</title>
        <authorList>
            <person name="Toyotome T."/>
            <person name="Hosono M."/>
            <person name="Torimaru M."/>
            <person name="Fukuda K."/>
            <person name="Mikami N."/>
        </authorList>
    </citation>
    <scope>NUCLEOTIDE SEQUENCE [LARGE SCALE GENOMIC DNA]</scope>
    <source>
        <strain evidence="1 2">KT1a</strain>
    </source>
</reference>
<accession>A0ABP9YYI3</accession>
<organism evidence="1 2">
    <name type="scientific">Mucor flavus</name>
    <dbReference type="NCBI Taxonomy" id="439312"/>
    <lineage>
        <taxon>Eukaryota</taxon>
        <taxon>Fungi</taxon>
        <taxon>Fungi incertae sedis</taxon>
        <taxon>Mucoromycota</taxon>
        <taxon>Mucoromycotina</taxon>
        <taxon>Mucoromycetes</taxon>
        <taxon>Mucorales</taxon>
        <taxon>Mucorineae</taxon>
        <taxon>Mucoraceae</taxon>
        <taxon>Mucor</taxon>
    </lineage>
</organism>
<gene>
    <name evidence="1" type="ORF">MFLAVUS_005361</name>
</gene>
<name>A0ABP9YYI3_9FUNG</name>
<proteinExistence type="predicted"/>
<protein>
    <recommendedName>
        <fullName evidence="3">Transposase</fullName>
    </recommendedName>
</protein>
<evidence type="ECO:0000313" key="2">
    <source>
        <dbReference type="Proteomes" id="UP001473302"/>
    </source>
</evidence>
<evidence type="ECO:0008006" key="3">
    <source>
        <dbReference type="Google" id="ProtNLM"/>
    </source>
</evidence>
<sequence length="162" mass="18856">MQEFEHISIREATSKVGLTKSTAIRKAKEWDELTNGSNEVVIPDTISSKEHRGRKEILQDVHTVVISELLINKPTLTVDAVKDQICETFNDIQITPRLVAAHIKNKRRITYKRIVPQYFARDSEETIIKRYNEVKSWISQNLDFFNDCVFIDEAGFNRNIHR</sequence>
<comment type="caution">
    <text evidence="1">The sequence shown here is derived from an EMBL/GenBank/DDBJ whole genome shotgun (WGS) entry which is preliminary data.</text>
</comment>
<evidence type="ECO:0000313" key="1">
    <source>
        <dbReference type="EMBL" id="GAA5811914.1"/>
    </source>
</evidence>
<dbReference type="EMBL" id="BAABUK010000011">
    <property type="protein sequence ID" value="GAA5811914.1"/>
    <property type="molecule type" value="Genomic_DNA"/>
</dbReference>
<keyword evidence="2" id="KW-1185">Reference proteome</keyword>
<dbReference type="Proteomes" id="UP001473302">
    <property type="component" value="Unassembled WGS sequence"/>
</dbReference>